<dbReference type="RefSeq" id="WP_246006693.1">
    <property type="nucleotide sequence ID" value="NZ_RBWU01000001.1"/>
</dbReference>
<reference evidence="2 3" key="1">
    <citation type="submission" date="2018-10" db="EMBL/GenBank/DDBJ databases">
        <title>Genomic Encyclopedia of Archaeal and Bacterial Type Strains, Phase II (KMG-II): from individual species to whole genera.</title>
        <authorList>
            <person name="Goeker M."/>
        </authorList>
    </citation>
    <scope>NUCLEOTIDE SEQUENCE [LARGE SCALE GENOMIC DNA]</scope>
    <source>
        <strain evidence="2 3">DSM 43383</strain>
    </source>
</reference>
<protein>
    <submittedName>
        <fullName evidence="2">Uncharacterized protein DUF397</fullName>
    </submittedName>
</protein>
<dbReference type="Pfam" id="PF04149">
    <property type="entry name" value="DUF397"/>
    <property type="match status" value="1"/>
</dbReference>
<name>A0A495QXH9_9ACTN</name>
<accession>A0A495QXH9</accession>
<keyword evidence="3" id="KW-1185">Reference proteome</keyword>
<dbReference type="EMBL" id="RBWU01000001">
    <property type="protein sequence ID" value="RKS78828.1"/>
    <property type="molecule type" value="Genomic_DNA"/>
</dbReference>
<dbReference type="Proteomes" id="UP000274601">
    <property type="component" value="Unassembled WGS sequence"/>
</dbReference>
<feature type="domain" description="DUF397" evidence="1">
    <location>
        <begin position="6"/>
        <end position="57"/>
    </location>
</feature>
<dbReference type="InterPro" id="IPR007278">
    <property type="entry name" value="DUF397"/>
</dbReference>
<evidence type="ECO:0000313" key="3">
    <source>
        <dbReference type="Proteomes" id="UP000274601"/>
    </source>
</evidence>
<comment type="caution">
    <text evidence="2">The sequence shown here is derived from an EMBL/GenBank/DDBJ whole genome shotgun (WGS) entry which is preliminary data.</text>
</comment>
<evidence type="ECO:0000259" key="1">
    <source>
        <dbReference type="Pfam" id="PF04149"/>
    </source>
</evidence>
<sequence>MSTPMWRKSSMSTNQGGECVEVAALFQAVGVRDSKNPGRGYLVLSKPQFTGLVLQIKRTR</sequence>
<dbReference type="AlphaFoldDB" id="A0A495QXH9"/>
<evidence type="ECO:0000313" key="2">
    <source>
        <dbReference type="EMBL" id="RKS78828.1"/>
    </source>
</evidence>
<proteinExistence type="predicted"/>
<gene>
    <name evidence="2" type="ORF">BZB76_0262</name>
</gene>
<organism evidence="2 3">
    <name type="scientific">Actinomadura pelletieri DSM 43383</name>
    <dbReference type="NCBI Taxonomy" id="1120940"/>
    <lineage>
        <taxon>Bacteria</taxon>
        <taxon>Bacillati</taxon>
        <taxon>Actinomycetota</taxon>
        <taxon>Actinomycetes</taxon>
        <taxon>Streptosporangiales</taxon>
        <taxon>Thermomonosporaceae</taxon>
        <taxon>Actinomadura</taxon>
    </lineage>
</organism>